<dbReference type="CDD" id="cd05819">
    <property type="entry name" value="NHL"/>
    <property type="match status" value="1"/>
</dbReference>
<feature type="repeat" description="NHL" evidence="2">
    <location>
        <begin position="167"/>
        <end position="208"/>
    </location>
</feature>
<evidence type="ECO:0000256" key="3">
    <source>
        <dbReference type="SAM" id="Coils"/>
    </source>
</evidence>
<dbReference type="PROSITE" id="PS51125">
    <property type="entry name" value="NHL"/>
    <property type="match status" value="3"/>
</dbReference>
<feature type="repeat" description="NHL" evidence="2">
    <location>
        <begin position="357"/>
        <end position="398"/>
    </location>
</feature>
<dbReference type="PANTHER" id="PTHR24104:SF50">
    <property type="entry name" value="SMP-30_GLUCONOLACTONASE_LRE-LIKE REGION DOMAIN-CONTAINING PROTEIN"/>
    <property type="match status" value="1"/>
</dbReference>
<dbReference type="Pfam" id="PF01436">
    <property type="entry name" value="NHL"/>
    <property type="match status" value="3"/>
</dbReference>
<evidence type="ECO:0000313" key="5">
    <source>
        <dbReference type="RefSeq" id="XP_019619143.1"/>
    </source>
</evidence>
<keyword evidence="1" id="KW-0677">Repeat</keyword>
<feature type="repeat" description="NHL" evidence="2">
    <location>
        <begin position="325"/>
        <end position="353"/>
    </location>
</feature>
<dbReference type="Proteomes" id="UP000515135">
    <property type="component" value="Unplaced"/>
</dbReference>
<proteinExistence type="predicted"/>
<feature type="coiled-coil region" evidence="3">
    <location>
        <begin position="77"/>
        <end position="143"/>
    </location>
</feature>
<dbReference type="KEGG" id="bbel:109466045"/>
<dbReference type="RefSeq" id="XP_019619143.1">
    <property type="nucleotide sequence ID" value="XM_019763584.1"/>
</dbReference>
<evidence type="ECO:0000313" key="4">
    <source>
        <dbReference type="Proteomes" id="UP000515135"/>
    </source>
</evidence>
<dbReference type="GeneID" id="109466045"/>
<dbReference type="AlphaFoldDB" id="A0A6P4Y438"/>
<gene>
    <name evidence="5" type="primary">LOC109466045</name>
</gene>
<dbReference type="Gene3D" id="2.120.10.30">
    <property type="entry name" value="TolB, C-terminal domain"/>
    <property type="match status" value="1"/>
</dbReference>
<evidence type="ECO:0000256" key="1">
    <source>
        <dbReference type="ARBA" id="ARBA00022737"/>
    </source>
</evidence>
<dbReference type="InterPro" id="IPR050952">
    <property type="entry name" value="TRIM-NHL_E3_ligases"/>
</dbReference>
<dbReference type="FunFam" id="2.120.10.30:FF:000205">
    <property type="entry name" value="Uncharacterized protein"/>
    <property type="match status" value="1"/>
</dbReference>
<dbReference type="OrthoDB" id="10039644at2759"/>
<dbReference type="PANTHER" id="PTHR24104">
    <property type="entry name" value="E3 UBIQUITIN-PROTEIN LIGASE NHLRC1-RELATED"/>
    <property type="match status" value="1"/>
</dbReference>
<reference evidence="5" key="1">
    <citation type="submission" date="2025-08" db="UniProtKB">
        <authorList>
            <consortium name="RefSeq"/>
        </authorList>
    </citation>
    <scope>IDENTIFICATION</scope>
    <source>
        <tissue evidence="5">Gonad</tissue>
    </source>
</reference>
<protein>
    <submittedName>
        <fullName evidence="5">RING finger protein nhl-1-like</fullName>
    </submittedName>
</protein>
<keyword evidence="3" id="KW-0175">Coiled coil</keyword>
<accession>A0A6P4Y438</accession>
<name>A0A6P4Y438_BRABE</name>
<dbReference type="InterPro" id="IPR011042">
    <property type="entry name" value="6-blade_b-propeller_TolB-like"/>
</dbReference>
<dbReference type="GO" id="GO:0000209">
    <property type="term" value="P:protein polyubiquitination"/>
    <property type="evidence" value="ECO:0007669"/>
    <property type="project" value="TreeGrafter"/>
</dbReference>
<dbReference type="SUPFAM" id="SSF101898">
    <property type="entry name" value="NHL repeat"/>
    <property type="match status" value="1"/>
</dbReference>
<dbReference type="InterPro" id="IPR001258">
    <property type="entry name" value="NHL_repeat"/>
</dbReference>
<keyword evidence="4" id="KW-1185">Reference proteome</keyword>
<evidence type="ECO:0000256" key="2">
    <source>
        <dbReference type="PROSITE-ProRule" id="PRU00504"/>
    </source>
</evidence>
<sequence length="438" mass="49107">MPPPSRHVDHSSSLKGLDLAVIGQEDRDLVIGREDQPCTDGTDDITTQYRQVQSAVRTTREKSKQKVKIQLEMKQGVDAMMKEVEMQKAKNEKAEKILIEQTTEMKKKMQKLQETNMSMETAMEQLQETNKNMEARIEALLTAKQPVKSGSQQKYPRVGQPWVEKVSFGGYGSGRGEFRGPCGVAVSQDNEVYIADRGNSRIQVFTMDGVYIREFTTGLPGDTDEKLLRSTPWDVAVDRNNNLWVVSKHRVVQYSKEGTRLATKDLPFIDDADIRWFRGITVSMATEQVIVTEYDGQNGQLRVFNQDGYQVGIYGAGHRAPKPWWPRYVTVDGEGNILVTDSNNHCVHVWDRKGNFKFKFGSEGSDQLKNPEGICVDGKGNIIVADKGNHCVKKGSYGRFLSYIVRGMKDPQAVAMSPGGDVVVTDDKTKTVSVWTQG</sequence>
<dbReference type="Gene3D" id="2.40.10.500">
    <property type="match status" value="1"/>
</dbReference>
<dbReference type="GO" id="GO:0043161">
    <property type="term" value="P:proteasome-mediated ubiquitin-dependent protein catabolic process"/>
    <property type="evidence" value="ECO:0007669"/>
    <property type="project" value="TreeGrafter"/>
</dbReference>
<dbReference type="GO" id="GO:0061630">
    <property type="term" value="F:ubiquitin protein ligase activity"/>
    <property type="evidence" value="ECO:0007669"/>
    <property type="project" value="TreeGrafter"/>
</dbReference>
<organism evidence="4 5">
    <name type="scientific">Branchiostoma belcheri</name>
    <name type="common">Amphioxus</name>
    <dbReference type="NCBI Taxonomy" id="7741"/>
    <lineage>
        <taxon>Eukaryota</taxon>
        <taxon>Metazoa</taxon>
        <taxon>Chordata</taxon>
        <taxon>Cephalochordata</taxon>
        <taxon>Leptocardii</taxon>
        <taxon>Amphioxiformes</taxon>
        <taxon>Branchiostomatidae</taxon>
        <taxon>Branchiostoma</taxon>
    </lineage>
</organism>